<feature type="compositionally biased region" description="Basic and acidic residues" evidence="1">
    <location>
        <begin position="509"/>
        <end position="518"/>
    </location>
</feature>
<evidence type="ECO:0000313" key="3">
    <source>
        <dbReference type="EMBL" id="GAP67239.1"/>
    </source>
</evidence>
<accession>A0A0K8QQS0</accession>
<dbReference type="OrthoDB" id="3260213at2"/>
<feature type="signal peptide" evidence="2">
    <location>
        <begin position="1"/>
        <end position="18"/>
    </location>
</feature>
<proteinExistence type="predicted"/>
<dbReference type="SUPFAM" id="SSF82171">
    <property type="entry name" value="DPP6 N-terminal domain-like"/>
    <property type="match status" value="1"/>
</dbReference>
<sequence length="518" mass="55959">MALAVGLLASVASAPTFSQTVSGGPCANFYASGFQLPQGQVDAAVPNLARPAKGAITTDPVFGTCVVRATQHDVEPPTTFARNDYSRREPFNADMSYFFVYSDGGYWHLYDANTLKYIKVLNGPAGDAELQWDPVDPKKLYFTPTNGGLKLYAMNVDTGAITTVADFTGKLPWPSAAHVWTKSEGSPSRDGRYWGLMVDDANWNSLGLIVWDTVQNRLVGSMSTNGNRPDHISMSPSGRWVVPSWLDGTYAYTPDFSRRVQLHHSSEHSDLGVLPNGDDVYVSIDFQANLGDIFMVDLDTGVRTDLMPTYISGSATALHVSMKAFNKPGWALIGTYAGTGPHRWYMDHLFALELKANPRIYNIAFHHSNVAGYWSEPQAAVNRDFTRILFNSNWGSSSDTDVDAYMVQLPAGAVPASGLKKRLAVYDSGSTAAPSSSPAVEPTPATPASSASNGPAANDDDSQQTANASNGARWYRLGDTAGTMKDPLREHRHAPSGASAVDATTQRRRGGERADSAR</sequence>
<protein>
    <submittedName>
        <fullName evidence="3">Uncharacterized protein</fullName>
    </submittedName>
</protein>
<keyword evidence="2" id="KW-0732">Signal</keyword>
<dbReference type="EMBL" id="DF970248">
    <property type="protein sequence ID" value="GAP67239.1"/>
    <property type="molecule type" value="Genomic_DNA"/>
</dbReference>
<feature type="region of interest" description="Disordered" evidence="1">
    <location>
        <begin position="430"/>
        <end position="518"/>
    </location>
</feature>
<dbReference type="Gene3D" id="2.130.10.10">
    <property type="entry name" value="YVTN repeat-like/Quinoprotein amine dehydrogenase"/>
    <property type="match status" value="1"/>
</dbReference>
<evidence type="ECO:0000256" key="2">
    <source>
        <dbReference type="SAM" id="SignalP"/>
    </source>
</evidence>
<feature type="compositionally biased region" description="Low complexity" evidence="1">
    <location>
        <begin position="430"/>
        <end position="457"/>
    </location>
</feature>
<organism evidence="3">
    <name type="scientific">Mizugakiibacter sediminis</name>
    <dbReference type="NCBI Taxonomy" id="1475481"/>
    <lineage>
        <taxon>Bacteria</taxon>
        <taxon>Pseudomonadati</taxon>
        <taxon>Pseudomonadota</taxon>
        <taxon>Gammaproteobacteria</taxon>
        <taxon>Lysobacterales</taxon>
        <taxon>Rhodanobacteraceae</taxon>
        <taxon>Mizugakiibacter</taxon>
    </lineage>
</organism>
<keyword evidence="4" id="KW-1185">Reference proteome</keyword>
<dbReference type="InterPro" id="IPR015943">
    <property type="entry name" value="WD40/YVTN_repeat-like_dom_sf"/>
</dbReference>
<name>A0A0K8QQS0_9GAMM</name>
<dbReference type="Proteomes" id="UP000253740">
    <property type="component" value="Unassembled WGS sequence"/>
</dbReference>
<evidence type="ECO:0000313" key="4">
    <source>
        <dbReference type="Proteomes" id="UP000253740"/>
    </source>
</evidence>
<dbReference type="AlphaFoldDB" id="A0A0K8QQS0"/>
<gene>
    <name evidence="3" type="ORF">MBSD_n2556</name>
</gene>
<evidence type="ECO:0000256" key="1">
    <source>
        <dbReference type="SAM" id="MobiDB-lite"/>
    </source>
</evidence>
<feature type="chain" id="PRO_5005515268" evidence="2">
    <location>
        <begin position="19"/>
        <end position="518"/>
    </location>
</feature>
<reference evidence="3" key="1">
    <citation type="submission" date="2015-08" db="EMBL/GenBank/DDBJ databases">
        <title>Complete DNA Sequence of Pseudomonas syringae pv. actinidiae, the Causal Agent of Kiwifruit Canker Disease.</title>
        <authorList>
            <person name="Rikkerink E.H.A."/>
            <person name="Fineran P.C."/>
        </authorList>
    </citation>
    <scope>NUCLEOTIDE SEQUENCE</scope>
    <source>
        <strain evidence="3">SkMP5</strain>
    </source>
</reference>